<evidence type="ECO:0000256" key="3">
    <source>
        <dbReference type="ARBA" id="ARBA00023008"/>
    </source>
</evidence>
<dbReference type="InterPro" id="IPR011707">
    <property type="entry name" value="Cu-oxidase-like_N"/>
</dbReference>
<dbReference type="InterPro" id="IPR006311">
    <property type="entry name" value="TAT_signal"/>
</dbReference>
<keyword evidence="2" id="KW-0560">Oxidoreductase</keyword>
<proteinExistence type="predicted"/>
<protein>
    <submittedName>
        <fullName evidence="9">Multicopper oxidase family protein</fullName>
    </submittedName>
</protein>
<dbReference type="InterPro" id="IPR002355">
    <property type="entry name" value="Cu_oxidase_Cu_BS"/>
</dbReference>
<dbReference type="InterPro" id="IPR001117">
    <property type="entry name" value="Cu-oxidase_2nd"/>
</dbReference>
<sequence length="546" mass="59542">MRTHSRRALLGAGLAAAGSGLLPACATGTTGPGPHSGMDGMNGMAPSTAPDGRPPSGYVSPHGPEVAEAERRRGAGPLRRFALTAGISRFDLGGRTVETWAYGDALPGKIMRVTAGDRIALTLTNHLPQSTTLHWHGLTVRNDMDGVPGLTQRSIRPGGTFDYHFAVTTPGTHWVHPHSGLQLDRGLYAPLIVDDPREALSYDREWIVLLDDWVDGVDGSTPEDVLKQLHGGVDRGPMSHGETEMGHPRGSGRAARATGGAVVHSDGPSRMLKGARSRLLGHDAGDVDHPYHLVNGRTFHDPRTFRARPGDRIRIRFINAGSETAYRVALGDHRMTVTHTDGLPVEHAETDALLIGMAERYDVLVTARDGVFPLTVLAEGKGRSALGLLRTGSGEAPGPSVRPKSLYGRIITADRLIAAESVRSLSRRPDRTLEMTLTGTMEKYDWAINGSPYTPSQRYPVEAGERVRIIFRNHTRMWHPMHLHGHTFTLPNGGPRKDTTILLPGRRVDVDFHADNPGLWMVHCHNIYHSESGMMTVIGYRKKYKR</sequence>
<feature type="domain" description="Plastocyanin-like" evidence="6">
    <location>
        <begin position="292"/>
        <end position="376"/>
    </location>
</feature>
<dbReference type="PANTHER" id="PTHR11709:SF394">
    <property type="entry name" value="FI03373P-RELATED"/>
    <property type="match status" value="1"/>
</dbReference>
<dbReference type="PROSITE" id="PS51318">
    <property type="entry name" value="TAT"/>
    <property type="match status" value="1"/>
</dbReference>
<dbReference type="InterPro" id="IPR011706">
    <property type="entry name" value="Cu-oxidase_C"/>
</dbReference>
<keyword evidence="10" id="KW-1185">Reference proteome</keyword>
<dbReference type="SUPFAM" id="SSF49503">
    <property type="entry name" value="Cupredoxins"/>
    <property type="match status" value="3"/>
</dbReference>
<dbReference type="InterPro" id="IPR034279">
    <property type="entry name" value="CuRO_3_CopA"/>
</dbReference>
<dbReference type="RefSeq" id="WP_311627671.1">
    <property type="nucleotide sequence ID" value="NZ_JAVRFE010000074.1"/>
</dbReference>
<dbReference type="Pfam" id="PF07732">
    <property type="entry name" value="Cu-oxidase_3"/>
    <property type="match status" value="1"/>
</dbReference>
<dbReference type="InterPro" id="IPR008972">
    <property type="entry name" value="Cupredoxin"/>
</dbReference>
<dbReference type="PANTHER" id="PTHR11709">
    <property type="entry name" value="MULTI-COPPER OXIDASE"/>
    <property type="match status" value="1"/>
</dbReference>
<evidence type="ECO:0000259" key="7">
    <source>
        <dbReference type="Pfam" id="PF07731"/>
    </source>
</evidence>
<evidence type="ECO:0000256" key="2">
    <source>
        <dbReference type="ARBA" id="ARBA00023002"/>
    </source>
</evidence>
<evidence type="ECO:0000259" key="6">
    <source>
        <dbReference type="Pfam" id="PF00394"/>
    </source>
</evidence>
<feature type="signal peptide" evidence="5">
    <location>
        <begin position="1"/>
        <end position="26"/>
    </location>
</feature>
<dbReference type="Pfam" id="PF07731">
    <property type="entry name" value="Cu-oxidase_2"/>
    <property type="match status" value="1"/>
</dbReference>
<feature type="region of interest" description="Disordered" evidence="4">
    <location>
        <begin position="231"/>
        <end position="268"/>
    </location>
</feature>
<organism evidence="9 10">
    <name type="scientific">Streptomyces mooreae</name>
    <dbReference type="NCBI Taxonomy" id="3075523"/>
    <lineage>
        <taxon>Bacteria</taxon>
        <taxon>Bacillati</taxon>
        <taxon>Actinomycetota</taxon>
        <taxon>Actinomycetes</taxon>
        <taxon>Kitasatosporales</taxon>
        <taxon>Streptomycetaceae</taxon>
        <taxon>Streptomyces</taxon>
    </lineage>
</organism>
<evidence type="ECO:0000259" key="8">
    <source>
        <dbReference type="Pfam" id="PF07732"/>
    </source>
</evidence>
<dbReference type="CDD" id="cd13870">
    <property type="entry name" value="CuRO_2_CopA_like_1"/>
    <property type="match status" value="1"/>
</dbReference>
<evidence type="ECO:0000256" key="5">
    <source>
        <dbReference type="SAM" id="SignalP"/>
    </source>
</evidence>
<dbReference type="PROSITE" id="PS00080">
    <property type="entry name" value="MULTICOPPER_OXIDASE2"/>
    <property type="match status" value="1"/>
</dbReference>
<feature type="domain" description="Plastocyanin-like" evidence="7">
    <location>
        <begin position="429"/>
        <end position="538"/>
    </location>
</feature>
<accession>A0ABU2TIJ3</accession>
<feature type="compositionally biased region" description="Low complexity" evidence="4">
    <location>
        <begin position="251"/>
        <end position="261"/>
    </location>
</feature>
<dbReference type="Pfam" id="PF00394">
    <property type="entry name" value="Cu-oxidase"/>
    <property type="match status" value="1"/>
</dbReference>
<comment type="caution">
    <text evidence="9">The sequence shown here is derived from an EMBL/GenBank/DDBJ whole genome shotgun (WGS) entry which is preliminary data.</text>
</comment>
<dbReference type="CDD" id="cd13896">
    <property type="entry name" value="CuRO_3_CopA"/>
    <property type="match status" value="1"/>
</dbReference>
<dbReference type="EMBL" id="JAVRFE010000074">
    <property type="protein sequence ID" value="MDT0460751.1"/>
    <property type="molecule type" value="Genomic_DNA"/>
</dbReference>
<keyword evidence="5" id="KW-0732">Signal</keyword>
<evidence type="ECO:0000313" key="9">
    <source>
        <dbReference type="EMBL" id="MDT0460751.1"/>
    </source>
</evidence>
<evidence type="ECO:0000313" key="10">
    <source>
        <dbReference type="Proteomes" id="UP001180551"/>
    </source>
</evidence>
<reference evidence="9" key="1">
    <citation type="submission" date="2024-05" db="EMBL/GenBank/DDBJ databases">
        <title>30 novel species of actinomycetes from the DSMZ collection.</title>
        <authorList>
            <person name="Nouioui I."/>
        </authorList>
    </citation>
    <scope>NUCLEOTIDE SEQUENCE</scope>
    <source>
        <strain evidence="9">DSM 41527</strain>
    </source>
</reference>
<feature type="chain" id="PRO_5045884189" evidence="5">
    <location>
        <begin position="27"/>
        <end position="546"/>
    </location>
</feature>
<keyword evidence="3" id="KW-0186">Copper</keyword>
<name>A0ABU2TIJ3_9ACTN</name>
<dbReference type="InterPro" id="IPR045087">
    <property type="entry name" value="Cu-oxidase_fam"/>
</dbReference>
<gene>
    <name evidence="9" type="ORF">RM550_34370</name>
</gene>
<dbReference type="CDD" id="cd13861">
    <property type="entry name" value="CuRO_1_CumA_like"/>
    <property type="match status" value="1"/>
</dbReference>
<evidence type="ECO:0000256" key="1">
    <source>
        <dbReference type="ARBA" id="ARBA00022723"/>
    </source>
</evidence>
<dbReference type="Proteomes" id="UP001180551">
    <property type="component" value="Unassembled WGS sequence"/>
</dbReference>
<feature type="domain" description="Plastocyanin-like" evidence="8">
    <location>
        <begin position="93"/>
        <end position="197"/>
    </location>
</feature>
<dbReference type="Gene3D" id="2.60.40.420">
    <property type="entry name" value="Cupredoxins - blue copper proteins"/>
    <property type="match status" value="3"/>
</dbReference>
<evidence type="ECO:0000256" key="4">
    <source>
        <dbReference type="SAM" id="MobiDB-lite"/>
    </source>
</evidence>
<keyword evidence="1" id="KW-0479">Metal-binding</keyword>
<feature type="region of interest" description="Disordered" evidence="4">
    <location>
        <begin position="27"/>
        <end position="73"/>
    </location>
</feature>